<dbReference type="PATRIC" id="fig|754436.4.peg.4573"/>
<sequence length="82" mass="8737">MQNNAVTALIKMNTFAVLLCSVLLVLGNLGLTSSLPIFVMGKFDIIHAGFFLAFNGMFLATLGGLLYGRNKAVHTLKHLAAA</sequence>
<proteinExistence type="predicted"/>
<protein>
    <submittedName>
        <fullName evidence="2">Uncharacterized protein</fullName>
    </submittedName>
</protein>
<dbReference type="AlphaFoldDB" id="A0A0J1GFW9"/>
<dbReference type="Proteomes" id="UP000036426">
    <property type="component" value="Unassembled WGS sequence"/>
</dbReference>
<gene>
    <name evidence="2" type="ORF">ABT58_21755</name>
</gene>
<dbReference type="RefSeq" id="WP_047876534.1">
    <property type="nucleotide sequence ID" value="NZ_BMYC01000023.1"/>
</dbReference>
<keyword evidence="1" id="KW-0472">Membrane</keyword>
<organism evidence="2 3">
    <name type="scientific">Photobacterium aphoticum</name>
    <dbReference type="NCBI Taxonomy" id="754436"/>
    <lineage>
        <taxon>Bacteria</taxon>
        <taxon>Pseudomonadati</taxon>
        <taxon>Pseudomonadota</taxon>
        <taxon>Gammaproteobacteria</taxon>
        <taxon>Vibrionales</taxon>
        <taxon>Vibrionaceae</taxon>
        <taxon>Photobacterium</taxon>
    </lineage>
</organism>
<keyword evidence="1" id="KW-0812">Transmembrane</keyword>
<dbReference type="OrthoDB" id="5829843at2"/>
<evidence type="ECO:0000313" key="3">
    <source>
        <dbReference type="Proteomes" id="UP000036426"/>
    </source>
</evidence>
<evidence type="ECO:0000313" key="2">
    <source>
        <dbReference type="EMBL" id="KLU98607.1"/>
    </source>
</evidence>
<keyword evidence="3" id="KW-1185">Reference proteome</keyword>
<feature type="transmembrane region" description="Helical" evidence="1">
    <location>
        <begin position="50"/>
        <end position="68"/>
    </location>
</feature>
<evidence type="ECO:0000256" key="1">
    <source>
        <dbReference type="SAM" id="Phobius"/>
    </source>
</evidence>
<name>A0A0J1GFW9_9GAMM</name>
<keyword evidence="1" id="KW-1133">Transmembrane helix</keyword>
<reference evidence="2 3" key="1">
    <citation type="submission" date="2015-05" db="EMBL/GenBank/DDBJ databases">
        <title>Photobacterium galathea sp. nov.</title>
        <authorList>
            <person name="Machado H."/>
            <person name="Gram L."/>
        </authorList>
    </citation>
    <scope>NUCLEOTIDE SEQUENCE [LARGE SCALE GENOMIC DNA]</scope>
    <source>
        <strain evidence="2 3">DSM 25995</strain>
    </source>
</reference>
<accession>A0A0J1GFW9</accession>
<comment type="caution">
    <text evidence="2">The sequence shown here is derived from an EMBL/GenBank/DDBJ whole genome shotgun (WGS) entry which is preliminary data.</text>
</comment>
<dbReference type="EMBL" id="LDOV01000047">
    <property type="protein sequence ID" value="KLU98607.1"/>
    <property type="molecule type" value="Genomic_DNA"/>
</dbReference>